<dbReference type="PANTHER" id="PTHR30026:SF20">
    <property type="entry name" value="OUTER MEMBRANE PROTEIN TOLC"/>
    <property type="match status" value="1"/>
</dbReference>
<dbReference type="Proteomes" id="UP000248090">
    <property type="component" value="Unassembled WGS sequence"/>
</dbReference>
<dbReference type="EMBL" id="LAPT01000050">
    <property type="protein sequence ID" value="PXF31103.1"/>
    <property type="molecule type" value="Genomic_DNA"/>
</dbReference>
<dbReference type="PANTHER" id="PTHR30026">
    <property type="entry name" value="OUTER MEMBRANE PROTEIN TOLC"/>
    <property type="match status" value="1"/>
</dbReference>
<keyword evidence="6" id="KW-0175">Coiled coil</keyword>
<dbReference type="SUPFAM" id="SSF56954">
    <property type="entry name" value="Outer membrane efflux proteins (OEP)"/>
    <property type="match status" value="1"/>
</dbReference>
<evidence type="ECO:0000256" key="3">
    <source>
        <dbReference type="ARBA" id="ARBA00022692"/>
    </source>
</evidence>
<proteinExistence type="predicted"/>
<dbReference type="PROSITE" id="PS51257">
    <property type="entry name" value="PROKAR_LIPOPROTEIN"/>
    <property type="match status" value="1"/>
</dbReference>
<keyword evidence="3" id="KW-0812">Transmembrane</keyword>
<dbReference type="Gene3D" id="1.20.1600.10">
    <property type="entry name" value="Outer membrane efflux proteins (OEP)"/>
    <property type="match status" value="1"/>
</dbReference>
<evidence type="ECO:0000256" key="1">
    <source>
        <dbReference type="ARBA" id="ARBA00004442"/>
    </source>
</evidence>
<accession>A0ABX5M053</accession>
<reference evidence="7 8" key="1">
    <citation type="submission" date="2015-03" db="EMBL/GenBank/DDBJ databases">
        <authorList>
            <person name="Krishnan R."/>
            <person name="Midha S."/>
            <person name="Patil P.B."/>
            <person name="Rameshkumar N."/>
        </authorList>
    </citation>
    <scope>NUCLEOTIDE SEQUENCE [LARGE SCALE GENOMIC DNA]</scope>
    <source>
        <strain evidence="7 8">L1E11</strain>
    </source>
</reference>
<feature type="coiled-coil region" evidence="6">
    <location>
        <begin position="197"/>
        <end position="266"/>
    </location>
</feature>
<gene>
    <name evidence="7" type="ORF">WH50_11790</name>
</gene>
<keyword evidence="4" id="KW-0472">Membrane</keyword>
<name>A0ABX5M053_9GAMM</name>
<keyword evidence="5" id="KW-0998">Cell outer membrane</keyword>
<evidence type="ECO:0000256" key="6">
    <source>
        <dbReference type="SAM" id="Coils"/>
    </source>
</evidence>
<dbReference type="InterPro" id="IPR051906">
    <property type="entry name" value="TolC-like"/>
</dbReference>
<organism evidence="7 8">
    <name type="scientific">Pokkaliibacter plantistimulans</name>
    <dbReference type="NCBI Taxonomy" id="1635171"/>
    <lineage>
        <taxon>Bacteria</taxon>
        <taxon>Pseudomonadati</taxon>
        <taxon>Pseudomonadota</taxon>
        <taxon>Gammaproteobacteria</taxon>
        <taxon>Oceanospirillales</taxon>
        <taxon>Balneatrichaceae</taxon>
        <taxon>Pokkaliibacter</taxon>
    </lineage>
</organism>
<keyword evidence="2" id="KW-1134">Transmembrane beta strand</keyword>
<keyword evidence="8" id="KW-1185">Reference proteome</keyword>
<evidence type="ECO:0000313" key="7">
    <source>
        <dbReference type="EMBL" id="PXF31103.1"/>
    </source>
</evidence>
<evidence type="ECO:0000313" key="8">
    <source>
        <dbReference type="Proteomes" id="UP000248090"/>
    </source>
</evidence>
<comment type="subcellular location">
    <subcellularLocation>
        <location evidence="1">Cell outer membrane</location>
    </subcellularLocation>
</comment>
<evidence type="ECO:0000256" key="4">
    <source>
        <dbReference type="ARBA" id="ARBA00023136"/>
    </source>
</evidence>
<protein>
    <submittedName>
        <fullName evidence="7">Transporter</fullName>
    </submittedName>
</protein>
<sequence length="511" mass="56911">MTNTFRSHIVSNGRKLFSLSVIALLVSGCAVTSQPISKVQSEQRVQQDLAQMFINQEPVTAPITLHDAMARALKYNLEARLKVMEEALAQRQLDLSHFDMLPKMALAAGYSGRSNLSASSSLSVETGQQSLEPSTSLDSDRDVADLTMVWNVLDFGVSYVTAQQKSDQRWIAQERKRKVIHTIIQDVRSAYWRAAAAERLLSKIDSLIDRVNEARATSQRMTAQQVGDPIEALSYQRALLDALRQLEEQRRALSLAKTELATLMNLPLGSTYTLAVPDDTNLPVPQLNVDFNKLEEVALVSRPELREQDYQVRISAAETRKSLLRMLPGLEIDAGGHYDSNSFLVNQSWADVGVKVTWNLFNLLSGPAARDAAKANEVVAKMQRQAMSLAIMAQLYVARANYNEALRQYKTSTELSGLDTQIADQLRNRYKANSIGELQLIQGELNALNAHLRQDLAYAELRNAYGQVFATVGLDPLPKMLKSDKVADISQALDQTEADWQQGKMEPLQSF</sequence>
<comment type="caution">
    <text evidence="7">The sequence shown here is derived from an EMBL/GenBank/DDBJ whole genome shotgun (WGS) entry which is preliminary data.</text>
</comment>
<evidence type="ECO:0000256" key="5">
    <source>
        <dbReference type="ARBA" id="ARBA00023237"/>
    </source>
</evidence>
<evidence type="ECO:0000256" key="2">
    <source>
        <dbReference type="ARBA" id="ARBA00022452"/>
    </source>
</evidence>